<evidence type="ECO:0000313" key="7">
    <source>
        <dbReference type="EMBL" id="MCC3268816.1"/>
    </source>
</evidence>
<keyword evidence="4 5" id="KW-0472">Membrane</keyword>
<reference evidence="7" key="1">
    <citation type="submission" date="2021-10" db="EMBL/GenBank/DDBJ databases">
        <title>Novel species in genus Arthrobacter.</title>
        <authorList>
            <person name="Liu Y."/>
        </authorList>
    </citation>
    <scope>NUCLEOTIDE SEQUENCE</scope>
    <source>
        <strain evidence="7">Zg-Y809</strain>
    </source>
</reference>
<name>A0A9X1M0K7_9MICC</name>
<evidence type="ECO:0000256" key="2">
    <source>
        <dbReference type="ARBA" id="ARBA00022692"/>
    </source>
</evidence>
<evidence type="ECO:0000313" key="8">
    <source>
        <dbReference type="Proteomes" id="UP001139264"/>
    </source>
</evidence>
<feature type="transmembrane region" description="Helical" evidence="5">
    <location>
        <begin position="111"/>
        <end position="129"/>
    </location>
</feature>
<feature type="transmembrane region" description="Helical" evidence="5">
    <location>
        <begin position="149"/>
        <end position="168"/>
    </location>
</feature>
<dbReference type="CDD" id="cd17393">
    <property type="entry name" value="MFS_MosC_like"/>
    <property type="match status" value="1"/>
</dbReference>
<feature type="transmembrane region" description="Helical" evidence="5">
    <location>
        <begin position="85"/>
        <end position="105"/>
    </location>
</feature>
<dbReference type="PANTHER" id="PTHR23514:SF13">
    <property type="entry name" value="INNER MEMBRANE PROTEIN YBJJ"/>
    <property type="match status" value="1"/>
</dbReference>
<evidence type="ECO:0000256" key="4">
    <source>
        <dbReference type="ARBA" id="ARBA00023136"/>
    </source>
</evidence>
<dbReference type="InterPro" id="IPR011701">
    <property type="entry name" value="MFS"/>
</dbReference>
<evidence type="ECO:0000259" key="6">
    <source>
        <dbReference type="PROSITE" id="PS50850"/>
    </source>
</evidence>
<feature type="transmembrane region" description="Helical" evidence="5">
    <location>
        <begin position="263"/>
        <end position="280"/>
    </location>
</feature>
<sequence length="408" mass="41467">MTEKNPTNTVRTETVLNKALIAVFVVFGLNGLVFASWAARIPAAAQDLGIGAAGVGLLLLFSAIGSVAALPLAGSVAQRIGTAGTVRAGGITTSAASLIIAAGLYLGSIPLTAAGLLIFGVGIAGWDVAMNLEGADVERRLRRNIMPRFHAAFSGGSFVGALIGAGLSALGVSLSLHLLGILTIVCVVVLIVPRNFLQIPHEPPHTDSAGTRVLPSRFGAWKEGRTLLIGVVVLGAALTEGAANDWVAKATVDGLGTSESTGAVMFAVFVAAMTLTRWFGTRLIDRLGRVPALRICTGASLVGLLVFVLAPNLPLAAAGAVLWGIGAALGFPMGMSAAGEDPAHAAARVSVVSTIGYTAFFVGPPVLGFLGEHWGIRNSLLLVGAAMLVSIIFAPAAAEEEKVSAKAS</sequence>
<comment type="subcellular location">
    <subcellularLocation>
        <location evidence="1">Cell membrane</location>
        <topology evidence="1">Multi-pass membrane protein</topology>
    </subcellularLocation>
</comment>
<dbReference type="GO" id="GO:0022857">
    <property type="term" value="F:transmembrane transporter activity"/>
    <property type="evidence" value="ECO:0007669"/>
    <property type="project" value="InterPro"/>
</dbReference>
<feature type="transmembrane region" description="Helical" evidence="5">
    <location>
        <begin position="50"/>
        <end position="73"/>
    </location>
</feature>
<keyword evidence="3 5" id="KW-1133">Transmembrane helix</keyword>
<dbReference type="AlphaFoldDB" id="A0A9X1M0K7"/>
<proteinExistence type="predicted"/>
<dbReference type="PROSITE" id="PS50850">
    <property type="entry name" value="MFS"/>
    <property type="match status" value="1"/>
</dbReference>
<dbReference type="InterPro" id="IPR020846">
    <property type="entry name" value="MFS_dom"/>
</dbReference>
<dbReference type="GO" id="GO:0005886">
    <property type="term" value="C:plasma membrane"/>
    <property type="evidence" value="ECO:0007669"/>
    <property type="project" value="UniProtKB-SubCell"/>
</dbReference>
<feature type="transmembrane region" description="Helical" evidence="5">
    <location>
        <begin position="174"/>
        <end position="192"/>
    </location>
</feature>
<evidence type="ECO:0000256" key="5">
    <source>
        <dbReference type="SAM" id="Phobius"/>
    </source>
</evidence>
<gene>
    <name evidence="7" type="ORF">LJ751_05495</name>
</gene>
<dbReference type="InterPro" id="IPR051788">
    <property type="entry name" value="MFS_Transporter"/>
</dbReference>
<dbReference type="Proteomes" id="UP001139264">
    <property type="component" value="Unassembled WGS sequence"/>
</dbReference>
<protein>
    <submittedName>
        <fullName evidence="7">MFS transporter</fullName>
    </submittedName>
</protein>
<organism evidence="7 8">
    <name type="scientific">Arthrobacter gengyunqii</name>
    <dbReference type="NCBI Taxonomy" id="2886940"/>
    <lineage>
        <taxon>Bacteria</taxon>
        <taxon>Bacillati</taxon>
        <taxon>Actinomycetota</taxon>
        <taxon>Actinomycetes</taxon>
        <taxon>Micrococcales</taxon>
        <taxon>Micrococcaceae</taxon>
        <taxon>Arthrobacter</taxon>
    </lineage>
</organism>
<dbReference type="PANTHER" id="PTHR23514">
    <property type="entry name" value="BYPASS OF STOP CODON PROTEIN 6"/>
    <property type="match status" value="1"/>
</dbReference>
<dbReference type="Pfam" id="PF07690">
    <property type="entry name" value="MFS_1"/>
    <property type="match status" value="1"/>
</dbReference>
<feature type="transmembrane region" description="Helical" evidence="5">
    <location>
        <begin position="345"/>
        <end position="367"/>
    </location>
</feature>
<feature type="transmembrane region" description="Helical" evidence="5">
    <location>
        <begin position="20"/>
        <end position="38"/>
    </location>
</feature>
<evidence type="ECO:0000256" key="3">
    <source>
        <dbReference type="ARBA" id="ARBA00022989"/>
    </source>
</evidence>
<feature type="domain" description="Major facilitator superfamily (MFS) profile" evidence="6">
    <location>
        <begin position="19"/>
        <end position="402"/>
    </location>
</feature>
<dbReference type="RefSeq" id="WP_227907308.1">
    <property type="nucleotide sequence ID" value="NZ_CP095461.1"/>
</dbReference>
<feature type="transmembrane region" description="Helical" evidence="5">
    <location>
        <begin position="379"/>
        <end position="398"/>
    </location>
</feature>
<evidence type="ECO:0000256" key="1">
    <source>
        <dbReference type="ARBA" id="ARBA00004651"/>
    </source>
</evidence>
<dbReference type="SUPFAM" id="SSF103473">
    <property type="entry name" value="MFS general substrate transporter"/>
    <property type="match status" value="1"/>
</dbReference>
<dbReference type="InterPro" id="IPR036259">
    <property type="entry name" value="MFS_trans_sf"/>
</dbReference>
<accession>A0A9X1M0K7</accession>
<keyword evidence="2 5" id="KW-0812">Transmembrane</keyword>
<dbReference type="Gene3D" id="1.20.1250.20">
    <property type="entry name" value="MFS general substrate transporter like domains"/>
    <property type="match status" value="2"/>
</dbReference>
<feature type="transmembrane region" description="Helical" evidence="5">
    <location>
        <begin position="226"/>
        <end position="243"/>
    </location>
</feature>
<comment type="caution">
    <text evidence="7">The sequence shown here is derived from an EMBL/GenBank/DDBJ whole genome shotgun (WGS) entry which is preliminary data.</text>
</comment>
<dbReference type="EMBL" id="JAJFZP010000005">
    <property type="protein sequence ID" value="MCC3268816.1"/>
    <property type="molecule type" value="Genomic_DNA"/>
</dbReference>